<evidence type="ECO:0000313" key="1">
    <source>
        <dbReference type="EMBL" id="KAI3823848.1"/>
    </source>
</evidence>
<protein>
    <submittedName>
        <fullName evidence="1">Uncharacterized protein</fullName>
    </submittedName>
</protein>
<dbReference type="EMBL" id="CM042019">
    <property type="protein sequence ID" value="KAI3823848.1"/>
    <property type="molecule type" value="Genomic_DNA"/>
</dbReference>
<gene>
    <name evidence="1" type="ORF">L1987_05293</name>
</gene>
<reference evidence="2" key="1">
    <citation type="journal article" date="2022" name="Mol. Ecol. Resour.">
        <title>The genomes of chicory, endive, great burdock and yacon provide insights into Asteraceae palaeo-polyploidization history and plant inulin production.</title>
        <authorList>
            <person name="Fan W."/>
            <person name="Wang S."/>
            <person name="Wang H."/>
            <person name="Wang A."/>
            <person name="Jiang F."/>
            <person name="Liu H."/>
            <person name="Zhao H."/>
            <person name="Xu D."/>
            <person name="Zhang Y."/>
        </authorList>
    </citation>
    <scope>NUCLEOTIDE SEQUENCE [LARGE SCALE GENOMIC DNA]</scope>
    <source>
        <strain evidence="2">cv. Yunnan</strain>
    </source>
</reference>
<proteinExistence type="predicted"/>
<comment type="caution">
    <text evidence="1">The sequence shown here is derived from an EMBL/GenBank/DDBJ whole genome shotgun (WGS) entry which is preliminary data.</text>
</comment>
<keyword evidence="2" id="KW-1185">Reference proteome</keyword>
<evidence type="ECO:0000313" key="2">
    <source>
        <dbReference type="Proteomes" id="UP001056120"/>
    </source>
</evidence>
<dbReference type="Proteomes" id="UP001056120">
    <property type="component" value="Linkage Group LG02"/>
</dbReference>
<accession>A0ACB9JV90</accession>
<reference evidence="1 2" key="2">
    <citation type="journal article" date="2022" name="Mol. Ecol. Resour.">
        <title>The genomes of chicory, endive, great burdock and yacon provide insights into Asteraceae paleo-polyploidization history and plant inulin production.</title>
        <authorList>
            <person name="Fan W."/>
            <person name="Wang S."/>
            <person name="Wang H."/>
            <person name="Wang A."/>
            <person name="Jiang F."/>
            <person name="Liu H."/>
            <person name="Zhao H."/>
            <person name="Xu D."/>
            <person name="Zhang Y."/>
        </authorList>
    </citation>
    <scope>NUCLEOTIDE SEQUENCE [LARGE SCALE GENOMIC DNA]</scope>
    <source>
        <strain evidence="2">cv. Yunnan</strain>
        <tissue evidence="1">Leaves</tissue>
    </source>
</reference>
<name>A0ACB9JV90_9ASTR</name>
<sequence>MSAHLASAQTLLPAHLASAQTRLPAHLASAQTLPPAHLASAQVLPPAHLASAQDLLRAHLASAHDLFNEFGNDDGGPAAKAIAPKITLKSVGSLLFICGSTNGAFLLVSVNIDEKRIPYGFCNYLHVEDTSVHGP</sequence>
<organism evidence="1 2">
    <name type="scientific">Smallanthus sonchifolius</name>
    <dbReference type="NCBI Taxonomy" id="185202"/>
    <lineage>
        <taxon>Eukaryota</taxon>
        <taxon>Viridiplantae</taxon>
        <taxon>Streptophyta</taxon>
        <taxon>Embryophyta</taxon>
        <taxon>Tracheophyta</taxon>
        <taxon>Spermatophyta</taxon>
        <taxon>Magnoliopsida</taxon>
        <taxon>eudicotyledons</taxon>
        <taxon>Gunneridae</taxon>
        <taxon>Pentapetalae</taxon>
        <taxon>asterids</taxon>
        <taxon>campanulids</taxon>
        <taxon>Asterales</taxon>
        <taxon>Asteraceae</taxon>
        <taxon>Asteroideae</taxon>
        <taxon>Heliantheae alliance</taxon>
        <taxon>Millerieae</taxon>
        <taxon>Smallanthus</taxon>
    </lineage>
</organism>